<sequence>MMNSIRYLPNNKISEMNINATMSKLKIYWSEGTWEQDVKVDLDVTMG</sequence>
<protein>
    <submittedName>
        <fullName evidence="1">Uncharacterized protein</fullName>
    </submittedName>
</protein>
<dbReference type="RefSeq" id="WP_176942791.1">
    <property type="nucleotide sequence ID" value="NZ_JABZEC010000004.1"/>
</dbReference>
<proteinExistence type="predicted"/>
<keyword evidence="2" id="KW-1185">Reference proteome</keyword>
<name>A0A850R7I2_9LACO</name>
<comment type="caution">
    <text evidence="1">The sequence shown here is derived from an EMBL/GenBank/DDBJ whole genome shotgun (WGS) entry which is preliminary data.</text>
</comment>
<evidence type="ECO:0000313" key="2">
    <source>
        <dbReference type="Proteomes" id="UP000563523"/>
    </source>
</evidence>
<dbReference type="EMBL" id="JABZEC010000004">
    <property type="protein sequence ID" value="NVY96632.1"/>
    <property type="molecule type" value="Genomic_DNA"/>
</dbReference>
<gene>
    <name evidence="1" type="ORF">HU830_05580</name>
</gene>
<dbReference type="Proteomes" id="UP000563523">
    <property type="component" value="Unassembled WGS sequence"/>
</dbReference>
<evidence type="ECO:0000313" key="1">
    <source>
        <dbReference type="EMBL" id="NVY96632.1"/>
    </source>
</evidence>
<reference evidence="1 2" key="1">
    <citation type="submission" date="2020-06" db="EMBL/GenBank/DDBJ databases">
        <authorList>
            <person name="Kang J."/>
        </authorList>
    </citation>
    <scope>NUCLEOTIDE SEQUENCE [LARGE SCALE GENOMIC DNA]</scope>
    <source>
        <strain evidence="1 2">DCY120</strain>
    </source>
</reference>
<accession>A0A850R7I2</accession>
<organism evidence="1 2">
    <name type="scientific">Bombilactobacillus apium</name>
    <dbReference type="NCBI Taxonomy" id="2675299"/>
    <lineage>
        <taxon>Bacteria</taxon>
        <taxon>Bacillati</taxon>
        <taxon>Bacillota</taxon>
        <taxon>Bacilli</taxon>
        <taxon>Lactobacillales</taxon>
        <taxon>Lactobacillaceae</taxon>
        <taxon>Bombilactobacillus</taxon>
    </lineage>
</organism>
<dbReference type="AlphaFoldDB" id="A0A850R7I2"/>